<dbReference type="GO" id="GO:0016740">
    <property type="term" value="F:transferase activity"/>
    <property type="evidence" value="ECO:0007669"/>
    <property type="project" value="UniProtKB-KW"/>
</dbReference>
<dbReference type="CDD" id="cd04186">
    <property type="entry name" value="GT_2_like_c"/>
    <property type="match status" value="1"/>
</dbReference>
<dbReference type="SUPFAM" id="SSF53448">
    <property type="entry name" value="Nucleotide-diphospho-sugar transferases"/>
    <property type="match status" value="1"/>
</dbReference>
<dbReference type="InterPro" id="IPR029044">
    <property type="entry name" value="Nucleotide-diphossugar_trans"/>
</dbReference>
<proteinExistence type="predicted"/>
<dbReference type="InterPro" id="IPR001173">
    <property type="entry name" value="Glyco_trans_2-like"/>
</dbReference>
<sequence length="297" mass="34374">MISIIIVNYNTMQLTINCIESIYNYTKNVDFEIIVVDNASSDNSVSQILERFPNVKVIQATENLGFGRANNLGVSAAKGEYLFLLNSDTIFVENSLLKILDFFSKNEKKLNIGVLGCLMIDESNEVNGFGGTFPTIKSFNQEIIKGFPIIGRFIEIKETHYNLNQEYFEIEYVLGADMFMRKSLFNAVAGFDPNYFMYYEESDLQLTVSRAQYKNYIFTGTRIIHLEGGSFTKKKKVSNVKRIIVHTSRIYYAKKNFSKEYYKFKILDISKLLLNIFNFKYKITENIKYITGIIKKY</sequence>
<accession>A0A3G6TE29</accession>
<protein>
    <submittedName>
        <fullName evidence="2">Glycosyltransferase</fullName>
    </submittedName>
</protein>
<keyword evidence="2" id="KW-0808">Transferase</keyword>
<dbReference type="Pfam" id="PF00535">
    <property type="entry name" value="Glycos_transf_2"/>
    <property type="match status" value="1"/>
</dbReference>
<dbReference type="Gene3D" id="3.90.550.10">
    <property type="entry name" value="Spore Coat Polysaccharide Biosynthesis Protein SpsA, Chain A"/>
    <property type="match status" value="1"/>
</dbReference>
<dbReference type="Proteomes" id="UP000271193">
    <property type="component" value="Chromosome"/>
</dbReference>
<dbReference type="AlphaFoldDB" id="A0A3G6TE29"/>
<dbReference type="EMBL" id="CP033932">
    <property type="protein sequence ID" value="AZB27495.1"/>
    <property type="molecule type" value="Genomic_DNA"/>
</dbReference>
<name>A0A3G6TE29_9FLAO</name>
<reference evidence="3" key="1">
    <citation type="submission" date="2018-11" db="EMBL/GenBank/DDBJ databases">
        <title>Proposal to divide the Flavobacteriaceae and reorganize its genera based on Amino Acid Identity values calculated from whole genome sequences.</title>
        <authorList>
            <person name="Nicholson A.C."/>
            <person name="Gulvik C.A."/>
            <person name="Whitney A.M."/>
            <person name="Humrighouse B.W."/>
            <person name="Bell M."/>
            <person name="Holmes B."/>
            <person name="Steigerwalt A.G."/>
            <person name="Villarma A."/>
            <person name="Sheth M."/>
            <person name="Batra D."/>
            <person name="Pryor J."/>
            <person name="Bernardet J.-F."/>
            <person name="Hugo C."/>
            <person name="Kampfer P."/>
            <person name="Newman J."/>
            <person name="McQuiston J.R."/>
        </authorList>
    </citation>
    <scope>NUCLEOTIDE SEQUENCE [LARGE SCALE GENOMIC DNA]</scope>
    <source>
        <strain evidence="3">G0229</strain>
    </source>
</reference>
<organism evidence="2 3">
    <name type="scientific">Chryseobacterium bernardetii</name>
    <dbReference type="NCBI Taxonomy" id="1241978"/>
    <lineage>
        <taxon>Bacteria</taxon>
        <taxon>Pseudomonadati</taxon>
        <taxon>Bacteroidota</taxon>
        <taxon>Flavobacteriia</taxon>
        <taxon>Flavobacteriales</taxon>
        <taxon>Weeksellaceae</taxon>
        <taxon>Chryseobacterium group</taxon>
        <taxon>Chryseobacterium</taxon>
    </lineage>
</organism>
<dbReference type="KEGG" id="cben:EG339_24310"/>
<evidence type="ECO:0000313" key="2">
    <source>
        <dbReference type="EMBL" id="AZB27495.1"/>
    </source>
</evidence>
<dbReference type="PANTHER" id="PTHR43179">
    <property type="entry name" value="RHAMNOSYLTRANSFERASE WBBL"/>
    <property type="match status" value="1"/>
</dbReference>
<feature type="domain" description="Glycosyltransferase 2-like" evidence="1">
    <location>
        <begin position="3"/>
        <end position="114"/>
    </location>
</feature>
<evidence type="ECO:0000259" key="1">
    <source>
        <dbReference type="Pfam" id="PF00535"/>
    </source>
</evidence>
<evidence type="ECO:0000313" key="3">
    <source>
        <dbReference type="Proteomes" id="UP000271193"/>
    </source>
</evidence>
<gene>
    <name evidence="2" type="ORF">EG339_24310</name>
</gene>
<keyword evidence="3" id="KW-1185">Reference proteome</keyword>
<dbReference type="PANTHER" id="PTHR43179:SF7">
    <property type="entry name" value="RHAMNOSYLTRANSFERASE WBBL"/>
    <property type="match status" value="1"/>
</dbReference>
<dbReference type="RefSeq" id="WP_123872584.1">
    <property type="nucleotide sequence ID" value="NZ_DAMCWJ010000001.1"/>
</dbReference>